<dbReference type="EMBL" id="CM016762">
    <property type="protein sequence ID" value="TMS37111.1"/>
    <property type="molecule type" value="Genomic_DNA"/>
</dbReference>
<gene>
    <name evidence="2" type="ORF">L596_004112</name>
</gene>
<dbReference type="Proteomes" id="UP000298663">
    <property type="component" value="Chromosome X"/>
</dbReference>
<protein>
    <submittedName>
        <fullName evidence="2">Uncharacterized protein</fullName>
    </submittedName>
</protein>
<dbReference type="OrthoDB" id="10053392at2759"/>
<keyword evidence="3" id="KW-1185">Reference proteome</keyword>
<comment type="caution">
    <text evidence="2">The sequence shown here is derived from an EMBL/GenBank/DDBJ whole genome shotgun (WGS) entry which is preliminary data.</text>
</comment>
<proteinExistence type="predicted"/>
<evidence type="ECO:0000256" key="1">
    <source>
        <dbReference type="SAM" id="SignalP"/>
    </source>
</evidence>
<dbReference type="EMBL" id="AZBU02000001">
    <property type="protein sequence ID" value="TMS37111.1"/>
    <property type="molecule type" value="Genomic_DNA"/>
</dbReference>
<organism evidence="2 3">
    <name type="scientific">Steinernema carpocapsae</name>
    <name type="common">Entomopathogenic nematode</name>
    <dbReference type="NCBI Taxonomy" id="34508"/>
    <lineage>
        <taxon>Eukaryota</taxon>
        <taxon>Metazoa</taxon>
        <taxon>Ecdysozoa</taxon>
        <taxon>Nematoda</taxon>
        <taxon>Chromadorea</taxon>
        <taxon>Rhabditida</taxon>
        <taxon>Tylenchina</taxon>
        <taxon>Panagrolaimomorpha</taxon>
        <taxon>Strongyloidoidea</taxon>
        <taxon>Steinernematidae</taxon>
        <taxon>Steinernema</taxon>
    </lineage>
</organism>
<name>A0A4U8UUW8_STECR</name>
<evidence type="ECO:0000313" key="3">
    <source>
        <dbReference type="Proteomes" id="UP000298663"/>
    </source>
</evidence>
<dbReference type="STRING" id="34508.A0A4U8UUW8"/>
<dbReference type="Pfam" id="PF07801">
    <property type="entry name" value="DUF1647"/>
    <property type="match status" value="1"/>
</dbReference>
<evidence type="ECO:0000313" key="2">
    <source>
        <dbReference type="EMBL" id="TMS37111.1"/>
    </source>
</evidence>
<dbReference type="PANTHER" id="PTHR31389:SF4">
    <property type="entry name" value="LD39211P"/>
    <property type="match status" value="1"/>
</dbReference>
<feature type="chain" id="PRO_5020691031" evidence="1">
    <location>
        <begin position="28"/>
        <end position="253"/>
    </location>
</feature>
<sequence length="253" mass="28859">MRNSSLFFVTGILVLLLLTFYFGSELCSPWLYSSEEWTACHCPRGEDFCYRLPENNSVMGERFNCNYERILEELGLSSESSGLNLEAENIPTPVIVTAFSDSHYNRGLKLISSVRGHMPNQTVVVYDLGLHRVRVATLKSLCNVKYRRFSFEKYPGYVKHLHEYRWKPILIAEALRDFGAIWYMDSSVRLKRNSLNHVHDLLRCRKKAREIANGGESVAVSRRAHTSNCSKLGYLMHSFAGHGIYAATHPGTS</sequence>
<reference evidence="2 3" key="2">
    <citation type="journal article" date="2019" name="G3 (Bethesda)">
        <title>Hybrid Assembly of the Genome of the Entomopathogenic Nematode Steinernema carpocapsae Identifies the X-Chromosome.</title>
        <authorList>
            <person name="Serra L."/>
            <person name="Macchietto M."/>
            <person name="Macias-Munoz A."/>
            <person name="McGill C.J."/>
            <person name="Rodriguez I.M."/>
            <person name="Rodriguez B."/>
            <person name="Murad R."/>
            <person name="Mortazavi A."/>
        </authorList>
    </citation>
    <scope>NUCLEOTIDE SEQUENCE [LARGE SCALE GENOMIC DNA]</scope>
    <source>
        <strain evidence="2 3">ALL</strain>
    </source>
</reference>
<reference evidence="2 3" key="1">
    <citation type="journal article" date="2015" name="Genome Biol.">
        <title>Comparative genomics of Steinernema reveals deeply conserved gene regulatory networks.</title>
        <authorList>
            <person name="Dillman A.R."/>
            <person name="Macchietto M."/>
            <person name="Porter C.F."/>
            <person name="Rogers A."/>
            <person name="Williams B."/>
            <person name="Antoshechkin I."/>
            <person name="Lee M.M."/>
            <person name="Goodwin Z."/>
            <person name="Lu X."/>
            <person name="Lewis E.E."/>
            <person name="Goodrich-Blair H."/>
            <person name="Stock S.P."/>
            <person name="Adams B.J."/>
            <person name="Sternberg P.W."/>
            <person name="Mortazavi A."/>
        </authorList>
    </citation>
    <scope>NUCLEOTIDE SEQUENCE [LARGE SCALE GENOMIC DNA]</scope>
    <source>
        <strain evidence="2 3">ALL</strain>
    </source>
</reference>
<accession>A0A4U8UUW8</accession>
<dbReference type="InterPro" id="IPR012444">
    <property type="entry name" value="DUF1647"/>
</dbReference>
<keyword evidence="1" id="KW-0732">Signal</keyword>
<dbReference type="PANTHER" id="PTHR31389">
    <property type="entry name" value="LD39211P"/>
    <property type="match status" value="1"/>
</dbReference>
<feature type="signal peptide" evidence="1">
    <location>
        <begin position="1"/>
        <end position="27"/>
    </location>
</feature>
<dbReference type="AlphaFoldDB" id="A0A4U8UUW8"/>